<evidence type="ECO:0000259" key="1">
    <source>
        <dbReference type="Pfam" id="PF04937"/>
    </source>
</evidence>
<sequence>MLGKELGKDFLVAVNKFHVYAHQFSWQVRYHPHCRPGLGDTDGRHRAVLVEGSIPRSSLQISSAIHRHQSLDHLRPAFEIPHRKEVATTMLNDSYDREVNGQMILKTQAESHMTLVTDSWTNIRGEAIVNYVLVTPNGEAMFHSADPTGAESHTGSCLSKRIIEVIDCRSRKDCCRRGRIG</sequence>
<organism evidence="2 3">
    <name type="scientific">Lipomyces starkeyi NRRL Y-11557</name>
    <dbReference type="NCBI Taxonomy" id="675824"/>
    <lineage>
        <taxon>Eukaryota</taxon>
        <taxon>Fungi</taxon>
        <taxon>Dikarya</taxon>
        <taxon>Ascomycota</taxon>
        <taxon>Saccharomycotina</taxon>
        <taxon>Lipomycetes</taxon>
        <taxon>Lipomycetales</taxon>
        <taxon>Lipomycetaceae</taxon>
        <taxon>Lipomyces</taxon>
    </lineage>
</organism>
<evidence type="ECO:0000313" key="3">
    <source>
        <dbReference type="Proteomes" id="UP000094385"/>
    </source>
</evidence>
<dbReference type="InterPro" id="IPR007021">
    <property type="entry name" value="DUF659"/>
</dbReference>
<dbReference type="OrthoDB" id="2415357at2759"/>
<dbReference type="InterPro" id="IPR040521">
    <property type="entry name" value="KDZ"/>
</dbReference>
<dbReference type="AlphaFoldDB" id="A0A1E3PX04"/>
<dbReference type="Pfam" id="PF18758">
    <property type="entry name" value="KDZ"/>
    <property type="match status" value="1"/>
</dbReference>
<feature type="domain" description="DUF659" evidence="1">
    <location>
        <begin position="81"/>
        <end position="167"/>
    </location>
</feature>
<dbReference type="Pfam" id="PF04937">
    <property type="entry name" value="DUF659"/>
    <property type="match status" value="1"/>
</dbReference>
<dbReference type="Proteomes" id="UP000094385">
    <property type="component" value="Unassembled WGS sequence"/>
</dbReference>
<proteinExistence type="predicted"/>
<dbReference type="EMBL" id="KV454302">
    <property type="protein sequence ID" value="ODQ69941.1"/>
    <property type="molecule type" value="Genomic_DNA"/>
</dbReference>
<evidence type="ECO:0000313" key="2">
    <source>
        <dbReference type="EMBL" id="ODQ69941.1"/>
    </source>
</evidence>
<gene>
    <name evidence="2" type="ORF">LIPSTDRAFT_75591</name>
</gene>
<protein>
    <recommendedName>
        <fullName evidence="1">DUF659 domain-containing protein</fullName>
    </recommendedName>
</protein>
<keyword evidence="3" id="KW-1185">Reference proteome</keyword>
<name>A0A1E3PX04_LIPST</name>
<reference evidence="2 3" key="1">
    <citation type="journal article" date="2016" name="Proc. Natl. Acad. Sci. U.S.A.">
        <title>Comparative genomics of biotechnologically important yeasts.</title>
        <authorList>
            <person name="Riley R."/>
            <person name="Haridas S."/>
            <person name="Wolfe K.H."/>
            <person name="Lopes M.R."/>
            <person name="Hittinger C.T."/>
            <person name="Goeker M."/>
            <person name="Salamov A.A."/>
            <person name="Wisecaver J.H."/>
            <person name="Long T.M."/>
            <person name="Calvey C.H."/>
            <person name="Aerts A.L."/>
            <person name="Barry K.W."/>
            <person name="Choi C."/>
            <person name="Clum A."/>
            <person name="Coughlan A.Y."/>
            <person name="Deshpande S."/>
            <person name="Douglass A.P."/>
            <person name="Hanson S.J."/>
            <person name="Klenk H.-P."/>
            <person name="LaButti K.M."/>
            <person name="Lapidus A."/>
            <person name="Lindquist E.A."/>
            <person name="Lipzen A.M."/>
            <person name="Meier-Kolthoff J.P."/>
            <person name="Ohm R.A."/>
            <person name="Otillar R.P."/>
            <person name="Pangilinan J.L."/>
            <person name="Peng Y."/>
            <person name="Rokas A."/>
            <person name="Rosa C.A."/>
            <person name="Scheuner C."/>
            <person name="Sibirny A.A."/>
            <person name="Slot J.C."/>
            <person name="Stielow J.B."/>
            <person name="Sun H."/>
            <person name="Kurtzman C.P."/>
            <person name="Blackwell M."/>
            <person name="Grigoriev I.V."/>
            <person name="Jeffries T.W."/>
        </authorList>
    </citation>
    <scope>NUCLEOTIDE SEQUENCE [LARGE SCALE GENOMIC DNA]</scope>
    <source>
        <strain evidence="2 3">NRRL Y-11557</strain>
    </source>
</reference>
<accession>A0A1E3PX04</accession>